<dbReference type="PANTHER" id="PTHR38813:SF1">
    <property type="entry name" value="TOXIN RELE1-RELATED"/>
    <property type="match status" value="1"/>
</dbReference>
<dbReference type="SUPFAM" id="SSF143011">
    <property type="entry name" value="RelE-like"/>
    <property type="match status" value="1"/>
</dbReference>
<dbReference type="PANTHER" id="PTHR38813">
    <property type="match status" value="1"/>
</dbReference>
<keyword evidence="1" id="KW-1277">Toxin-antitoxin system</keyword>
<dbReference type="InterPro" id="IPR035093">
    <property type="entry name" value="RelE/ParE_toxin_dom_sf"/>
</dbReference>
<evidence type="ECO:0000256" key="1">
    <source>
        <dbReference type="ARBA" id="ARBA00022649"/>
    </source>
</evidence>
<protein>
    <submittedName>
        <fullName evidence="2">Type II toxin-antitoxin system RelE/ParE family toxin</fullName>
    </submittedName>
</protein>
<dbReference type="InterPro" id="IPR007712">
    <property type="entry name" value="RelE/ParE_toxin"/>
</dbReference>
<dbReference type="InterPro" id="IPR052747">
    <property type="entry name" value="TA_system_RelE_toxin"/>
</dbReference>
<evidence type="ECO:0000313" key="2">
    <source>
        <dbReference type="EMBL" id="PHX57282.1"/>
    </source>
</evidence>
<dbReference type="OrthoDB" id="428492at2"/>
<dbReference type="NCBIfam" id="TIGR02385">
    <property type="entry name" value="RelE_StbE"/>
    <property type="match status" value="1"/>
</dbReference>
<dbReference type="Gene3D" id="3.30.2310.20">
    <property type="entry name" value="RelE-like"/>
    <property type="match status" value="1"/>
</dbReference>
<accession>A0A2G4F683</accession>
<gene>
    <name evidence="2" type="ORF">CP500_001185</name>
</gene>
<reference evidence="2" key="1">
    <citation type="submission" date="2017-10" db="EMBL/GenBank/DDBJ databases">
        <title>Draft genome sequence of the planktic cyanobacteria Tychonema bourrellyi isolated from alpine lentic freshwater.</title>
        <authorList>
            <person name="Tett A."/>
            <person name="Armanini F."/>
            <person name="Asnicar F."/>
            <person name="Boscaini A."/>
            <person name="Pasolli E."/>
            <person name="Zolfo M."/>
            <person name="Donati C."/>
            <person name="Salmaso N."/>
            <person name="Segata N."/>
        </authorList>
    </citation>
    <scope>NUCLEOTIDE SEQUENCE</scope>
    <source>
        <strain evidence="2">FEM_GT703</strain>
    </source>
</reference>
<dbReference type="EMBL" id="NXIB02000003">
    <property type="protein sequence ID" value="PHX57282.1"/>
    <property type="molecule type" value="Genomic_DNA"/>
</dbReference>
<dbReference type="Pfam" id="PF05016">
    <property type="entry name" value="ParE_toxin"/>
    <property type="match status" value="1"/>
</dbReference>
<dbReference type="AlphaFoldDB" id="A0A2G4F683"/>
<dbReference type="RefSeq" id="WP_096828259.1">
    <property type="nucleotide sequence ID" value="NZ_NXIB02000003.1"/>
</dbReference>
<sequence>MSNSNENTDENLNFYSVVLSFDAQEFFEEASASLQRKLDRCFEMLKTDPRNHPNIKQLKGDLAGYYRYRVGDYRVVYDIDDEQKRVVVTIIAHRREVY</sequence>
<name>A0A2G4F683_9CYAN</name>
<keyword evidence="3" id="KW-1185">Reference proteome</keyword>
<dbReference type="Proteomes" id="UP000226442">
    <property type="component" value="Unassembled WGS sequence"/>
</dbReference>
<evidence type="ECO:0000313" key="3">
    <source>
        <dbReference type="Proteomes" id="UP000226442"/>
    </source>
</evidence>
<comment type="caution">
    <text evidence="2">The sequence shown here is derived from an EMBL/GenBank/DDBJ whole genome shotgun (WGS) entry which is preliminary data.</text>
</comment>
<proteinExistence type="predicted"/>
<organism evidence="2 3">
    <name type="scientific">Tychonema bourrellyi FEM_GT703</name>
    <dbReference type="NCBI Taxonomy" id="2040638"/>
    <lineage>
        <taxon>Bacteria</taxon>
        <taxon>Bacillati</taxon>
        <taxon>Cyanobacteriota</taxon>
        <taxon>Cyanophyceae</taxon>
        <taxon>Oscillatoriophycideae</taxon>
        <taxon>Oscillatoriales</taxon>
        <taxon>Microcoleaceae</taxon>
        <taxon>Tychonema</taxon>
    </lineage>
</organism>